<evidence type="ECO:0000313" key="2">
    <source>
        <dbReference type="EMBL" id="ELT91268.1"/>
    </source>
</evidence>
<evidence type="ECO:0000259" key="1">
    <source>
        <dbReference type="Pfam" id="PF03725"/>
    </source>
</evidence>
<dbReference type="GO" id="GO:0071051">
    <property type="term" value="P:poly(A)-dependent snoRNA 3'-end processing"/>
    <property type="evidence" value="ECO:0007669"/>
    <property type="project" value="TreeGrafter"/>
</dbReference>
<dbReference type="OMA" id="PAMINAC"/>
<dbReference type="GO" id="GO:0016075">
    <property type="term" value="P:rRNA catabolic process"/>
    <property type="evidence" value="ECO:0007669"/>
    <property type="project" value="TreeGrafter"/>
</dbReference>
<feature type="domain" description="Exoribonuclease phosphorolytic" evidence="1">
    <location>
        <begin position="83"/>
        <end position="149"/>
    </location>
</feature>
<dbReference type="EMBL" id="AMQN01013893">
    <property type="status" value="NOT_ANNOTATED_CDS"/>
    <property type="molecule type" value="Genomic_DNA"/>
</dbReference>
<dbReference type="EMBL" id="KB310579">
    <property type="protein sequence ID" value="ELT91268.1"/>
    <property type="molecule type" value="Genomic_DNA"/>
</dbReference>
<dbReference type="InterPro" id="IPR036345">
    <property type="entry name" value="ExoRNase_PH_dom2_sf"/>
</dbReference>
<dbReference type="GO" id="GO:0005730">
    <property type="term" value="C:nucleolus"/>
    <property type="evidence" value="ECO:0007669"/>
    <property type="project" value="TreeGrafter"/>
</dbReference>
<dbReference type="InterPro" id="IPR015847">
    <property type="entry name" value="ExoRNase_PH_dom2"/>
</dbReference>
<organism evidence="2">
    <name type="scientific">Capitella teleta</name>
    <name type="common">Polychaete worm</name>
    <dbReference type="NCBI Taxonomy" id="283909"/>
    <lineage>
        <taxon>Eukaryota</taxon>
        <taxon>Metazoa</taxon>
        <taxon>Spiralia</taxon>
        <taxon>Lophotrochozoa</taxon>
        <taxon>Annelida</taxon>
        <taxon>Polychaeta</taxon>
        <taxon>Sedentaria</taxon>
        <taxon>Scolecida</taxon>
        <taxon>Capitellidae</taxon>
        <taxon>Capitella</taxon>
    </lineage>
</organism>
<dbReference type="OrthoDB" id="27298at2759"/>
<dbReference type="GO" id="GO:0003723">
    <property type="term" value="F:RNA binding"/>
    <property type="evidence" value="ECO:0007669"/>
    <property type="project" value="TreeGrafter"/>
</dbReference>
<dbReference type="PANTHER" id="PTHR11953:SF0">
    <property type="entry name" value="EXOSOME COMPLEX COMPONENT RRP41"/>
    <property type="match status" value="1"/>
</dbReference>
<reference evidence="3" key="3">
    <citation type="submission" date="2015-06" db="UniProtKB">
        <authorList>
            <consortium name="EnsemblMetazoa"/>
        </authorList>
    </citation>
    <scope>IDENTIFICATION</scope>
</reference>
<keyword evidence="4" id="KW-1185">Reference proteome</keyword>
<dbReference type="InterPro" id="IPR027408">
    <property type="entry name" value="PNPase/RNase_PH_dom_sf"/>
</dbReference>
<proteinExistence type="predicted"/>
<dbReference type="Gene3D" id="3.30.230.70">
    <property type="entry name" value="GHMP Kinase, N-terminal domain"/>
    <property type="match status" value="1"/>
</dbReference>
<dbReference type="PANTHER" id="PTHR11953">
    <property type="entry name" value="EXOSOME COMPLEX COMPONENT"/>
    <property type="match status" value="1"/>
</dbReference>
<dbReference type="EnsemblMetazoa" id="CapteT224286">
    <property type="protein sequence ID" value="CapteP224286"/>
    <property type="gene ID" value="CapteG224286"/>
</dbReference>
<dbReference type="InterPro" id="IPR050080">
    <property type="entry name" value="RNase_PH"/>
</dbReference>
<dbReference type="GO" id="GO:0000177">
    <property type="term" value="C:cytoplasmic exosome (RNase complex)"/>
    <property type="evidence" value="ECO:0007669"/>
    <property type="project" value="TreeGrafter"/>
</dbReference>
<protein>
    <recommendedName>
        <fullName evidence="1">Exoribonuclease phosphorolytic domain-containing protein</fullName>
    </recommendedName>
</protein>
<accession>R7TC29</accession>
<reference evidence="2 4" key="2">
    <citation type="journal article" date="2013" name="Nature">
        <title>Insights into bilaterian evolution from three spiralian genomes.</title>
        <authorList>
            <person name="Simakov O."/>
            <person name="Marletaz F."/>
            <person name="Cho S.J."/>
            <person name="Edsinger-Gonzales E."/>
            <person name="Havlak P."/>
            <person name="Hellsten U."/>
            <person name="Kuo D.H."/>
            <person name="Larsson T."/>
            <person name="Lv J."/>
            <person name="Arendt D."/>
            <person name="Savage R."/>
            <person name="Osoegawa K."/>
            <person name="de Jong P."/>
            <person name="Grimwood J."/>
            <person name="Chapman J.A."/>
            <person name="Shapiro H."/>
            <person name="Aerts A."/>
            <person name="Otillar R.P."/>
            <person name="Terry A.Y."/>
            <person name="Boore J.L."/>
            <person name="Grigoriev I.V."/>
            <person name="Lindberg D.R."/>
            <person name="Seaver E.C."/>
            <person name="Weisblat D.A."/>
            <person name="Putnam N.H."/>
            <person name="Rokhsar D.S."/>
        </authorList>
    </citation>
    <scope>NUCLEOTIDE SEQUENCE</scope>
    <source>
        <strain evidence="2 4">I ESC-2004</strain>
    </source>
</reference>
<dbReference type="GO" id="GO:0000176">
    <property type="term" value="C:nuclear exosome (RNase complex)"/>
    <property type="evidence" value="ECO:0007669"/>
    <property type="project" value="TreeGrafter"/>
</dbReference>
<dbReference type="SUPFAM" id="SSF54211">
    <property type="entry name" value="Ribosomal protein S5 domain 2-like"/>
    <property type="match status" value="1"/>
</dbReference>
<dbReference type="SUPFAM" id="SSF55666">
    <property type="entry name" value="Ribonuclease PH domain 2-like"/>
    <property type="match status" value="1"/>
</dbReference>
<reference evidence="4" key="1">
    <citation type="submission" date="2012-12" db="EMBL/GenBank/DDBJ databases">
        <authorList>
            <person name="Hellsten U."/>
            <person name="Grimwood J."/>
            <person name="Chapman J.A."/>
            <person name="Shapiro H."/>
            <person name="Aerts A."/>
            <person name="Otillar R.P."/>
            <person name="Terry A.Y."/>
            <person name="Boore J.L."/>
            <person name="Simakov O."/>
            <person name="Marletaz F."/>
            <person name="Cho S.-J."/>
            <person name="Edsinger-Gonzales E."/>
            <person name="Havlak P."/>
            <person name="Kuo D.-H."/>
            <person name="Larsson T."/>
            <person name="Lv J."/>
            <person name="Arendt D."/>
            <person name="Savage R."/>
            <person name="Osoegawa K."/>
            <person name="de Jong P."/>
            <person name="Lindberg D.R."/>
            <person name="Seaver E.C."/>
            <person name="Weisblat D.A."/>
            <person name="Putnam N.H."/>
            <person name="Grigoriev I.V."/>
            <person name="Rokhsar D.S."/>
        </authorList>
    </citation>
    <scope>NUCLEOTIDE SEQUENCE</scope>
    <source>
        <strain evidence="4">I ESC-2004</strain>
    </source>
</reference>
<dbReference type="InterPro" id="IPR020568">
    <property type="entry name" value="Ribosomal_Su5_D2-typ_SF"/>
</dbReference>
<sequence>MARLSTLQVSPFSFPNFPGRNLLPRNPSGIPYVKRSSQQFLAFRFVWPSGRFHHVLQSDGGNYCCSVNAATLALIDAGIPMKDYVCACSASFIKDTALLDINYLEESSGRSAELVVATLPKWDQVVLLEMDGRLHEDHLNKVLDTAVKGCKDVYAILDAAVREHVTETTASLSLDT</sequence>
<dbReference type="AlphaFoldDB" id="R7TC29"/>
<dbReference type="GO" id="GO:0071028">
    <property type="term" value="P:nuclear mRNA surveillance"/>
    <property type="evidence" value="ECO:0007669"/>
    <property type="project" value="TreeGrafter"/>
</dbReference>
<gene>
    <name evidence="2" type="ORF">CAPTEDRAFT_224286</name>
</gene>
<dbReference type="HOGENOM" id="CLU_130586_0_0_1"/>
<dbReference type="GO" id="GO:0034475">
    <property type="term" value="P:U4 snRNA 3'-end processing"/>
    <property type="evidence" value="ECO:0007669"/>
    <property type="project" value="TreeGrafter"/>
</dbReference>
<name>R7TC29_CAPTE</name>
<dbReference type="Proteomes" id="UP000014760">
    <property type="component" value="Unassembled WGS sequence"/>
</dbReference>
<evidence type="ECO:0000313" key="3">
    <source>
        <dbReference type="EnsemblMetazoa" id="CapteP224286"/>
    </source>
</evidence>
<dbReference type="EMBL" id="AMQN01013894">
    <property type="status" value="NOT_ANNOTATED_CDS"/>
    <property type="molecule type" value="Genomic_DNA"/>
</dbReference>
<dbReference type="STRING" id="283909.R7TC29"/>
<dbReference type="Pfam" id="PF03725">
    <property type="entry name" value="RNase_PH_C"/>
    <property type="match status" value="1"/>
</dbReference>
<evidence type="ECO:0000313" key="4">
    <source>
        <dbReference type="Proteomes" id="UP000014760"/>
    </source>
</evidence>